<gene>
    <name evidence="3" type="primary">20350237</name>
    <name evidence="2" type="ORF">GGTG_09779</name>
</gene>
<dbReference type="AlphaFoldDB" id="J3P8E5"/>
<dbReference type="VEuPathDB" id="FungiDB:GGTG_09779"/>
<proteinExistence type="predicted"/>
<feature type="region of interest" description="Disordered" evidence="1">
    <location>
        <begin position="83"/>
        <end position="135"/>
    </location>
</feature>
<evidence type="ECO:0000313" key="4">
    <source>
        <dbReference type="Proteomes" id="UP000006039"/>
    </source>
</evidence>
<sequence length="135" mass="14454">MSAVDLDDVSVGRQSSVLCPPDLDRGVRWPPLLTQQGCWGAATHSWSASAEAAWGQIWCGGTRPKLLPEGIAWAWPGRKRVSCTSPSAHPDVRTAPAPPDVPGASQAGPDVCKRGRQREDKTVPKNPMLHVGPFL</sequence>
<name>J3P8E5_GAET3</name>
<reference evidence="4" key="1">
    <citation type="submission" date="2010-07" db="EMBL/GenBank/DDBJ databases">
        <title>The genome sequence of Gaeumannomyces graminis var. tritici strain R3-111a-1.</title>
        <authorList>
            <consortium name="The Broad Institute Genome Sequencing Platform"/>
            <person name="Ma L.-J."/>
            <person name="Dead R."/>
            <person name="Young S."/>
            <person name="Zeng Q."/>
            <person name="Koehrsen M."/>
            <person name="Alvarado L."/>
            <person name="Berlin A."/>
            <person name="Chapman S.B."/>
            <person name="Chen Z."/>
            <person name="Freedman E."/>
            <person name="Gellesch M."/>
            <person name="Goldberg J."/>
            <person name="Griggs A."/>
            <person name="Gujja S."/>
            <person name="Heilman E.R."/>
            <person name="Heiman D."/>
            <person name="Hepburn T."/>
            <person name="Howarth C."/>
            <person name="Jen D."/>
            <person name="Larson L."/>
            <person name="Mehta T."/>
            <person name="Neiman D."/>
            <person name="Pearson M."/>
            <person name="Roberts A."/>
            <person name="Saif S."/>
            <person name="Shea T."/>
            <person name="Shenoy N."/>
            <person name="Sisk P."/>
            <person name="Stolte C."/>
            <person name="Sykes S."/>
            <person name="Walk T."/>
            <person name="White J."/>
            <person name="Yandava C."/>
            <person name="Haas B."/>
            <person name="Nusbaum C."/>
            <person name="Birren B."/>
        </authorList>
    </citation>
    <scope>NUCLEOTIDE SEQUENCE [LARGE SCALE GENOMIC DNA]</scope>
    <source>
        <strain evidence="4">R3-111a-1</strain>
    </source>
</reference>
<feature type="compositionally biased region" description="Basic and acidic residues" evidence="1">
    <location>
        <begin position="111"/>
        <end position="123"/>
    </location>
</feature>
<dbReference type="GeneID" id="20350237"/>
<keyword evidence="4" id="KW-1185">Reference proteome</keyword>
<accession>J3P8E5</accession>
<evidence type="ECO:0000313" key="3">
    <source>
        <dbReference type="EnsemblFungi" id="EJT72928"/>
    </source>
</evidence>
<reference evidence="3" key="5">
    <citation type="submission" date="2018-04" db="UniProtKB">
        <authorList>
            <consortium name="EnsemblFungi"/>
        </authorList>
    </citation>
    <scope>IDENTIFICATION</scope>
    <source>
        <strain evidence="3">R3-111a-1</strain>
    </source>
</reference>
<reference evidence="2" key="3">
    <citation type="submission" date="2010-09" db="EMBL/GenBank/DDBJ databases">
        <title>Annotation of Gaeumannomyces graminis var. tritici R3-111a-1.</title>
        <authorList>
            <consortium name="The Broad Institute Genome Sequencing Platform"/>
            <person name="Ma L.-J."/>
            <person name="Dead R."/>
            <person name="Young S.K."/>
            <person name="Zeng Q."/>
            <person name="Gargeya S."/>
            <person name="Fitzgerald M."/>
            <person name="Haas B."/>
            <person name="Abouelleil A."/>
            <person name="Alvarado L."/>
            <person name="Arachchi H.M."/>
            <person name="Berlin A."/>
            <person name="Brown A."/>
            <person name="Chapman S.B."/>
            <person name="Chen Z."/>
            <person name="Dunbar C."/>
            <person name="Freedman E."/>
            <person name="Gearin G."/>
            <person name="Gellesch M."/>
            <person name="Goldberg J."/>
            <person name="Griggs A."/>
            <person name="Gujja S."/>
            <person name="Heiman D."/>
            <person name="Howarth C."/>
            <person name="Larson L."/>
            <person name="Lui A."/>
            <person name="MacDonald P.J.P."/>
            <person name="Mehta T."/>
            <person name="Montmayeur A."/>
            <person name="Murphy C."/>
            <person name="Neiman D."/>
            <person name="Pearson M."/>
            <person name="Priest M."/>
            <person name="Roberts A."/>
            <person name="Saif S."/>
            <person name="Shea T."/>
            <person name="Shenoy N."/>
            <person name="Sisk P."/>
            <person name="Stolte C."/>
            <person name="Sykes S."/>
            <person name="Yandava C."/>
            <person name="Wortman J."/>
            <person name="Nusbaum C."/>
            <person name="Birren B."/>
        </authorList>
    </citation>
    <scope>NUCLEOTIDE SEQUENCE</scope>
    <source>
        <strain evidence="2">R3-111a-1</strain>
    </source>
</reference>
<evidence type="ECO:0000313" key="2">
    <source>
        <dbReference type="EMBL" id="EJT72928.1"/>
    </source>
</evidence>
<dbReference type="EnsemblFungi" id="EJT72928">
    <property type="protein sequence ID" value="EJT72928"/>
    <property type="gene ID" value="GGTG_09779"/>
</dbReference>
<dbReference type="Proteomes" id="UP000006039">
    <property type="component" value="Unassembled WGS sequence"/>
</dbReference>
<protein>
    <submittedName>
        <fullName evidence="2 3">Uncharacterized protein</fullName>
    </submittedName>
</protein>
<dbReference type="HOGENOM" id="CLU_1885911_0_0_1"/>
<organism evidence="2">
    <name type="scientific">Gaeumannomyces tritici (strain R3-111a-1)</name>
    <name type="common">Wheat and barley take-all root rot fungus</name>
    <name type="synonym">Gaeumannomyces graminis var. tritici</name>
    <dbReference type="NCBI Taxonomy" id="644352"/>
    <lineage>
        <taxon>Eukaryota</taxon>
        <taxon>Fungi</taxon>
        <taxon>Dikarya</taxon>
        <taxon>Ascomycota</taxon>
        <taxon>Pezizomycotina</taxon>
        <taxon>Sordariomycetes</taxon>
        <taxon>Sordariomycetidae</taxon>
        <taxon>Magnaporthales</taxon>
        <taxon>Magnaporthaceae</taxon>
        <taxon>Gaeumannomyces</taxon>
    </lineage>
</organism>
<reference evidence="3" key="4">
    <citation type="journal article" date="2015" name="G3 (Bethesda)">
        <title>Genome sequences of three phytopathogenic species of the Magnaporthaceae family of fungi.</title>
        <authorList>
            <person name="Okagaki L.H."/>
            <person name="Nunes C.C."/>
            <person name="Sailsbery J."/>
            <person name="Clay B."/>
            <person name="Brown D."/>
            <person name="John T."/>
            <person name="Oh Y."/>
            <person name="Young N."/>
            <person name="Fitzgerald M."/>
            <person name="Haas B.J."/>
            <person name="Zeng Q."/>
            <person name="Young S."/>
            <person name="Adiconis X."/>
            <person name="Fan L."/>
            <person name="Levin J.Z."/>
            <person name="Mitchell T.K."/>
            <person name="Okubara P.A."/>
            <person name="Farman M.L."/>
            <person name="Kohn L.M."/>
            <person name="Birren B."/>
            <person name="Ma L.-J."/>
            <person name="Dean R.A."/>
        </authorList>
    </citation>
    <scope>NUCLEOTIDE SEQUENCE</scope>
    <source>
        <strain evidence="3">R3-111a-1</strain>
    </source>
</reference>
<dbReference type="EMBL" id="GL385399">
    <property type="protein sequence ID" value="EJT72928.1"/>
    <property type="molecule type" value="Genomic_DNA"/>
</dbReference>
<reference evidence="2" key="2">
    <citation type="submission" date="2010-07" db="EMBL/GenBank/DDBJ databases">
        <authorList>
            <consortium name="The Broad Institute Genome Sequencing Platform"/>
            <consortium name="Broad Institute Genome Sequencing Center for Infectious Disease"/>
            <person name="Ma L.-J."/>
            <person name="Dead R."/>
            <person name="Young S."/>
            <person name="Zeng Q."/>
            <person name="Koehrsen M."/>
            <person name="Alvarado L."/>
            <person name="Berlin A."/>
            <person name="Chapman S.B."/>
            <person name="Chen Z."/>
            <person name="Freedman E."/>
            <person name="Gellesch M."/>
            <person name="Goldberg J."/>
            <person name="Griggs A."/>
            <person name="Gujja S."/>
            <person name="Heilman E.R."/>
            <person name="Heiman D."/>
            <person name="Hepburn T."/>
            <person name="Howarth C."/>
            <person name="Jen D."/>
            <person name="Larson L."/>
            <person name="Mehta T."/>
            <person name="Neiman D."/>
            <person name="Pearson M."/>
            <person name="Roberts A."/>
            <person name="Saif S."/>
            <person name="Shea T."/>
            <person name="Shenoy N."/>
            <person name="Sisk P."/>
            <person name="Stolte C."/>
            <person name="Sykes S."/>
            <person name="Walk T."/>
            <person name="White J."/>
            <person name="Yandava C."/>
            <person name="Haas B."/>
            <person name="Nusbaum C."/>
            <person name="Birren B."/>
        </authorList>
    </citation>
    <scope>NUCLEOTIDE SEQUENCE</scope>
    <source>
        <strain evidence="2">R3-111a-1</strain>
    </source>
</reference>
<evidence type="ECO:0000256" key="1">
    <source>
        <dbReference type="SAM" id="MobiDB-lite"/>
    </source>
</evidence>
<dbReference type="RefSeq" id="XP_009225902.1">
    <property type="nucleotide sequence ID" value="XM_009227638.1"/>
</dbReference>